<dbReference type="PROSITE" id="PS00107">
    <property type="entry name" value="PROTEIN_KINASE_ATP"/>
    <property type="match status" value="1"/>
</dbReference>
<keyword evidence="9" id="KW-0732">Signal</keyword>
<comment type="caution">
    <text evidence="22">The sequence shown here is derived from an EMBL/GenBank/DDBJ whole genome shotgun (WGS) entry which is preliminary data.</text>
</comment>
<evidence type="ECO:0000313" key="23">
    <source>
        <dbReference type="Proteomes" id="UP001604277"/>
    </source>
</evidence>
<comment type="subcellular location">
    <subcellularLocation>
        <location evidence="1">Cell membrane</location>
        <topology evidence="1">Single-pass membrane protein</topology>
    </subcellularLocation>
</comment>
<evidence type="ECO:0000256" key="4">
    <source>
        <dbReference type="ARBA" id="ARBA00022527"/>
    </source>
</evidence>
<sequence>MNSGFHETALVVKHQDKIGQLQNLQSILDFSYNNLTGKIPPSIGTLSKLETLDLSHNQLTGELPQVSEMRSLGRLNFSYNNLQGKLDRLYAHWPADAFAGNMNLCGSPLQKCKDLMSSLQESGLSESSVVLISAISTTLAIVLLLLGAALFFKHKRAALRRASEVDSAYSSSSSQAQRRPLFDNAAAKRDFRWVDIMEATNNLSDEFIIGSGGSGTIYKAELFTGETVAIKRIPRKDDLLLDRSFAREIRTLGRIRHRHLARLLGYCSNRGAGSNLLIYEYMENGSLWDWLHKQTMNDKKKKSIDWEARLKIAVGLAQGLEYLHHDCVPKIIHRDVKSSNLLLDANMEAHLGDFGLAKSLTDDYDSLDTGSNLWFAGSYGYIAPEYAYSLKATEKSDVYSMGIVLMELVSGRMPTGGTFGVDMDMVRWVESRMEMQGSEHEELIDPLLKPLLPNEETAAFQVLEIALQCTKTAPAERPSSRHTCDLLVHVCNDRMAMVPSEKMSPDHLYAFSQ</sequence>
<evidence type="ECO:0000256" key="7">
    <source>
        <dbReference type="ARBA" id="ARBA00022679"/>
    </source>
</evidence>
<comment type="catalytic activity">
    <reaction evidence="18">
        <text>L-seryl-[protein] + ATP = O-phospho-L-seryl-[protein] + ADP + H(+)</text>
        <dbReference type="Rhea" id="RHEA:17989"/>
        <dbReference type="Rhea" id="RHEA-COMP:9863"/>
        <dbReference type="Rhea" id="RHEA-COMP:11604"/>
        <dbReference type="ChEBI" id="CHEBI:15378"/>
        <dbReference type="ChEBI" id="CHEBI:29999"/>
        <dbReference type="ChEBI" id="CHEBI:30616"/>
        <dbReference type="ChEBI" id="CHEBI:83421"/>
        <dbReference type="ChEBI" id="CHEBI:456216"/>
        <dbReference type="EC" id="2.7.11.1"/>
    </reaction>
</comment>
<evidence type="ECO:0000256" key="19">
    <source>
        <dbReference type="PROSITE-ProRule" id="PRU10141"/>
    </source>
</evidence>
<keyword evidence="3" id="KW-1003">Cell membrane</keyword>
<dbReference type="PROSITE" id="PS51450">
    <property type="entry name" value="LRR"/>
    <property type="match status" value="1"/>
</dbReference>
<reference evidence="23" key="1">
    <citation type="submission" date="2024-07" db="EMBL/GenBank/DDBJ databases">
        <title>Two chromosome-level genome assemblies of Korean endemic species Abeliophyllum distichum and Forsythia ovata (Oleaceae).</title>
        <authorList>
            <person name="Jang H."/>
        </authorList>
    </citation>
    <scope>NUCLEOTIDE SEQUENCE [LARGE SCALE GENOMIC DNA]</scope>
</reference>
<dbReference type="SUPFAM" id="SSF52058">
    <property type="entry name" value="L domain-like"/>
    <property type="match status" value="1"/>
</dbReference>
<dbReference type="FunFam" id="3.30.200.20:FF:000687">
    <property type="entry name" value="LRR receptor-like serine/threonine-protein kinase GSO1"/>
    <property type="match status" value="1"/>
</dbReference>
<dbReference type="EC" id="2.7.11.1" evidence="2"/>
<dbReference type="InterPro" id="IPR017441">
    <property type="entry name" value="Protein_kinase_ATP_BS"/>
</dbReference>
<dbReference type="PROSITE" id="PS00108">
    <property type="entry name" value="PROTEIN_KINASE_ST"/>
    <property type="match status" value="1"/>
</dbReference>
<dbReference type="Gene3D" id="3.80.10.10">
    <property type="entry name" value="Ribonuclease Inhibitor"/>
    <property type="match status" value="1"/>
</dbReference>
<feature type="binding site" evidence="19">
    <location>
        <position position="236"/>
    </location>
    <ligand>
        <name>ATP</name>
        <dbReference type="ChEBI" id="CHEBI:30616"/>
    </ligand>
</feature>
<evidence type="ECO:0000313" key="22">
    <source>
        <dbReference type="EMBL" id="KAL2474011.1"/>
    </source>
</evidence>
<dbReference type="GO" id="GO:0004674">
    <property type="term" value="F:protein serine/threonine kinase activity"/>
    <property type="evidence" value="ECO:0007669"/>
    <property type="project" value="UniProtKB-KW"/>
</dbReference>
<dbReference type="Proteomes" id="UP001604277">
    <property type="component" value="Unassembled WGS sequence"/>
</dbReference>
<keyword evidence="14 20" id="KW-1133">Transmembrane helix</keyword>
<dbReference type="PROSITE" id="PS50011">
    <property type="entry name" value="PROTEIN_KINASE_DOM"/>
    <property type="match status" value="1"/>
</dbReference>
<dbReference type="PANTHER" id="PTHR48056:SF57">
    <property type="entry name" value="LEUCINE-RICH REPEAT-CONTAINING N-TERMINAL PLANT-TYPE DOMAIN-CONTAINING PROTEIN"/>
    <property type="match status" value="1"/>
</dbReference>
<keyword evidence="7" id="KW-0808">Transferase</keyword>
<dbReference type="GO" id="GO:0005524">
    <property type="term" value="F:ATP binding"/>
    <property type="evidence" value="ECO:0007669"/>
    <property type="project" value="UniProtKB-UniRule"/>
</dbReference>
<keyword evidence="6" id="KW-0433">Leucine-rich repeat</keyword>
<dbReference type="FunFam" id="1.10.510.10:FF:000417">
    <property type="entry name" value="Leucine-rich repeat receptor-like protein kinase"/>
    <property type="match status" value="1"/>
</dbReference>
<accession>A0ABD1QGU6</accession>
<keyword evidence="13 19" id="KW-0067">ATP-binding</keyword>
<proteinExistence type="predicted"/>
<dbReference type="SUPFAM" id="SSF56112">
    <property type="entry name" value="Protein kinase-like (PK-like)"/>
    <property type="match status" value="1"/>
</dbReference>
<dbReference type="EMBL" id="JBFOLJ010000015">
    <property type="protein sequence ID" value="KAL2474011.1"/>
    <property type="molecule type" value="Genomic_DNA"/>
</dbReference>
<evidence type="ECO:0000256" key="8">
    <source>
        <dbReference type="ARBA" id="ARBA00022692"/>
    </source>
</evidence>
<evidence type="ECO:0000256" key="15">
    <source>
        <dbReference type="ARBA" id="ARBA00023136"/>
    </source>
</evidence>
<dbReference type="SMART" id="SM00220">
    <property type="entry name" value="S_TKc"/>
    <property type="match status" value="1"/>
</dbReference>
<keyword evidence="15 20" id="KW-0472">Membrane</keyword>
<evidence type="ECO:0000256" key="16">
    <source>
        <dbReference type="ARBA" id="ARBA00023180"/>
    </source>
</evidence>
<keyword evidence="11 19" id="KW-0547">Nucleotide-binding</keyword>
<dbReference type="InterPro" id="IPR001611">
    <property type="entry name" value="Leu-rich_rpt"/>
</dbReference>
<evidence type="ECO:0000256" key="18">
    <source>
        <dbReference type="ARBA" id="ARBA00048679"/>
    </source>
</evidence>
<feature type="transmembrane region" description="Helical" evidence="20">
    <location>
        <begin position="129"/>
        <end position="152"/>
    </location>
</feature>
<organism evidence="22 23">
    <name type="scientific">Forsythia ovata</name>
    <dbReference type="NCBI Taxonomy" id="205694"/>
    <lineage>
        <taxon>Eukaryota</taxon>
        <taxon>Viridiplantae</taxon>
        <taxon>Streptophyta</taxon>
        <taxon>Embryophyta</taxon>
        <taxon>Tracheophyta</taxon>
        <taxon>Spermatophyta</taxon>
        <taxon>Magnoliopsida</taxon>
        <taxon>eudicotyledons</taxon>
        <taxon>Gunneridae</taxon>
        <taxon>Pentapetalae</taxon>
        <taxon>asterids</taxon>
        <taxon>lamiids</taxon>
        <taxon>Lamiales</taxon>
        <taxon>Oleaceae</taxon>
        <taxon>Forsythieae</taxon>
        <taxon>Forsythia</taxon>
    </lineage>
</organism>
<keyword evidence="5" id="KW-0597">Phosphoprotein</keyword>
<keyword evidence="8 20" id="KW-0812">Transmembrane</keyword>
<evidence type="ECO:0000256" key="5">
    <source>
        <dbReference type="ARBA" id="ARBA00022553"/>
    </source>
</evidence>
<comment type="catalytic activity">
    <reaction evidence="17">
        <text>L-threonyl-[protein] + ATP = O-phospho-L-threonyl-[protein] + ADP + H(+)</text>
        <dbReference type="Rhea" id="RHEA:46608"/>
        <dbReference type="Rhea" id="RHEA-COMP:11060"/>
        <dbReference type="Rhea" id="RHEA-COMP:11605"/>
        <dbReference type="ChEBI" id="CHEBI:15378"/>
        <dbReference type="ChEBI" id="CHEBI:30013"/>
        <dbReference type="ChEBI" id="CHEBI:30616"/>
        <dbReference type="ChEBI" id="CHEBI:61977"/>
        <dbReference type="ChEBI" id="CHEBI:456216"/>
        <dbReference type="EC" id="2.7.11.1"/>
    </reaction>
</comment>
<evidence type="ECO:0000256" key="6">
    <source>
        <dbReference type="ARBA" id="ARBA00022614"/>
    </source>
</evidence>
<dbReference type="InterPro" id="IPR011009">
    <property type="entry name" value="Kinase-like_dom_sf"/>
</dbReference>
<dbReference type="Gene3D" id="1.10.510.10">
    <property type="entry name" value="Transferase(Phosphotransferase) domain 1"/>
    <property type="match status" value="1"/>
</dbReference>
<dbReference type="InterPro" id="IPR050647">
    <property type="entry name" value="Plant_LRR-RLKs"/>
</dbReference>
<gene>
    <name evidence="22" type="ORF">Fot_49747</name>
</gene>
<evidence type="ECO:0000256" key="11">
    <source>
        <dbReference type="ARBA" id="ARBA00022741"/>
    </source>
</evidence>
<evidence type="ECO:0000256" key="10">
    <source>
        <dbReference type="ARBA" id="ARBA00022737"/>
    </source>
</evidence>
<evidence type="ECO:0000256" key="2">
    <source>
        <dbReference type="ARBA" id="ARBA00012513"/>
    </source>
</evidence>
<evidence type="ECO:0000259" key="21">
    <source>
        <dbReference type="PROSITE" id="PS50011"/>
    </source>
</evidence>
<dbReference type="InterPro" id="IPR032675">
    <property type="entry name" value="LRR_dom_sf"/>
</dbReference>
<keyword evidence="10" id="KW-0677">Repeat</keyword>
<name>A0ABD1QGU6_9LAMI</name>
<keyword evidence="12" id="KW-0418">Kinase</keyword>
<evidence type="ECO:0000256" key="13">
    <source>
        <dbReference type="ARBA" id="ARBA00022840"/>
    </source>
</evidence>
<keyword evidence="4" id="KW-0723">Serine/threonine-protein kinase</keyword>
<dbReference type="Pfam" id="PF00069">
    <property type="entry name" value="Pkinase"/>
    <property type="match status" value="1"/>
</dbReference>
<feature type="domain" description="Protein kinase" evidence="21">
    <location>
        <begin position="203"/>
        <end position="492"/>
    </location>
</feature>
<dbReference type="GO" id="GO:0005886">
    <property type="term" value="C:plasma membrane"/>
    <property type="evidence" value="ECO:0007669"/>
    <property type="project" value="UniProtKB-SubCell"/>
</dbReference>
<evidence type="ECO:0000256" key="12">
    <source>
        <dbReference type="ARBA" id="ARBA00022777"/>
    </source>
</evidence>
<dbReference type="AlphaFoldDB" id="A0ABD1QGU6"/>
<evidence type="ECO:0000256" key="14">
    <source>
        <dbReference type="ARBA" id="ARBA00022989"/>
    </source>
</evidence>
<dbReference type="InterPro" id="IPR008271">
    <property type="entry name" value="Ser/Thr_kinase_AS"/>
</dbReference>
<evidence type="ECO:0000256" key="20">
    <source>
        <dbReference type="SAM" id="Phobius"/>
    </source>
</evidence>
<protein>
    <recommendedName>
        <fullName evidence="2">non-specific serine/threonine protein kinase</fullName>
        <ecNumber evidence="2">2.7.11.1</ecNumber>
    </recommendedName>
</protein>
<evidence type="ECO:0000256" key="3">
    <source>
        <dbReference type="ARBA" id="ARBA00022475"/>
    </source>
</evidence>
<evidence type="ECO:0000256" key="1">
    <source>
        <dbReference type="ARBA" id="ARBA00004162"/>
    </source>
</evidence>
<dbReference type="InterPro" id="IPR000719">
    <property type="entry name" value="Prot_kinase_dom"/>
</dbReference>
<dbReference type="Pfam" id="PF00560">
    <property type="entry name" value="LRR_1"/>
    <property type="match status" value="2"/>
</dbReference>
<evidence type="ECO:0000256" key="9">
    <source>
        <dbReference type="ARBA" id="ARBA00022729"/>
    </source>
</evidence>
<keyword evidence="16" id="KW-0325">Glycoprotein</keyword>
<dbReference type="Gene3D" id="3.30.200.20">
    <property type="entry name" value="Phosphorylase Kinase, domain 1"/>
    <property type="match status" value="1"/>
</dbReference>
<dbReference type="PANTHER" id="PTHR48056">
    <property type="entry name" value="LRR RECEPTOR-LIKE SERINE/THREONINE-PROTEIN KINASE-RELATED"/>
    <property type="match status" value="1"/>
</dbReference>
<evidence type="ECO:0000256" key="17">
    <source>
        <dbReference type="ARBA" id="ARBA00047899"/>
    </source>
</evidence>
<keyword evidence="23" id="KW-1185">Reference proteome</keyword>